<evidence type="ECO:0000256" key="5">
    <source>
        <dbReference type="ARBA" id="ARBA00022741"/>
    </source>
</evidence>
<proteinExistence type="predicted"/>
<sequence length="556" mass="62392">MELGTTRRDNFIYFGQFLWSHIKQPKGSRHLNSILDLDQKKSLHRGIALELALTKLHSRGLMANVKLRIVVATAIIFLLALLLMLWLVLRSSHAFFLTGSLDAVFIFTILVWSVVRQALLGPPIRCIEVAAAALALVLLLTVVVLSCLHRCSATFYATASLDAAVAVAFISWVVARRVKALRRKRGEPEQVESEEEEVHLAYTFYREVIGLPRRFRYEELKAATADFRTPIGRGGSGSVFKGFLGDDLPIAVKRIEGEVRGEKEFRTEITAILSVQHVNLVRIIGYCLVAKSHRFLVYEFYENGSLDGWIFPRSGRERCLAWALRYQVAMDVAKALAYLHHDCRVRILHLDVKPENILLDQSFRAHVSDFGISRLVQGDESKVITTLRGTRGYLAPEWFLGIGISDKSDVYSYGMLLLELVGGRRNARASDHDNFSEPRWSYFPKNASEKMREGKLMEAVDERMLGEGGGVKEEELSKLVYIALWCIQEKPELRPSMALVVNMLEGHVAVSMPPETKMFMVDLISPGDLEAPSGPGVAQSSTSGEDTEHIVTFSTR</sequence>
<evidence type="ECO:0000256" key="11">
    <source>
        <dbReference type="SAM" id="MobiDB-lite"/>
    </source>
</evidence>
<accession>A0A9E7K1J2</accession>
<evidence type="ECO:0000256" key="12">
    <source>
        <dbReference type="SAM" id="Phobius"/>
    </source>
</evidence>
<evidence type="ECO:0000256" key="3">
    <source>
        <dbReference type="ARBA" id="ARBA00022692"/>
    </source>
</evidence>
<evidence type="ECO:0000256" key="6">
    <source>
        <dbReference type="ARBA" id="ARBA00022777"/>
    </source>
</evidence>
<reference evidence="14" key="1">
    <citation type="submission" date="2022-05" db="EMBL/GenBank/DDBJ databases">
        <title>The Musa troglodytarum L. genome provides insights into the mechanism of non-climacteric behaviour and enrichment of carotenoids.</title>
        <authorList>
            <person name="Wang J."/>
        </authorList>
    </citation>
    <scope>NUCLEOTIDE SEQUENCE</scope>
    <source>
        <tissue evidence="14">Leaf</tissue>
    </source>
</reference>
<evidence type="ECO:0000256" key="10">
    <source>
        <dbReference type="PROSITE-ProRule" id="PRU10141"/>
    </source>
</evidence>
<dbReference type="InterPro" id="IPR008271">
    <property type="entry name" value="Ser/Thr_kinase_AS"/>
</dbReference>
<dbReference type="FunFam" id="1.10.510.10:FF:000537">
    <property type="entry name" value="Putative receptor-like protein kinase"/>
    <property type="match status" value="1"/>
</dbReference>
<dbReference type="InterPro" id="IPR011009">
    <property type="entry name" value="Kinase-like_dom_sf"/>
</dbReference>
<keyword evidence="2" id="KW-0808">Transferase</keyword>
<keyword evidence="6" id="KW-0418">Kinase</keyword>
<gene>
    <name evidence="14" type="ORF">MUK42_20510</name>
</gene>
<dbReference type="Proteomes" id="UP001055439">
    <property type="component" value="Chromosome 5"/>
</dbReference>
<feature type="transmembrane region" description="Helical" evidence="12">
    <location>
        <begin position="127"/>
        <end position="148"/>
    </location>
</feature>
<dbReference type="PANTHER" id="PTHR47974:SF9">
    <property type="entry name" value="RECEPTOR-LIKE SERINE_THREONINE-PROTEIN KINASE"/>
    <property type="match status" value="1"/>
</dbReference>
<dbReference type="OrthoDB" id="2418081at2759"/>
<name>A0A9E7K1J2_9LILI</name>
<dbReference type="AlphaFoldDB" id="A0A9E7K1J2"/>
<dbReference type="Gene3D" id="3.30.200.20">
    <property type="entry name" value="Phosphorylase Kinase, domain 1"/>
    <property type="match status" value="1"/>
</dbReference>
<dbReference type="PROSITE" id="PS00108">
    <property type="entry name" value="PROTEIN_KINASE_ST"/>
    <property type="match status" value="1"/>
</dbReference>
<dbReference type="FunFam" id="3.30.200.20:FF:000178">
    <property type="entry name" value="serine/threonine-protein kinase PBS1-like"/>
    <property type="match status" value="1"/>
</dbReference>
<feature type="transmembrane region" description="Helical" evidence="12">
    <location>
        <begin position="154"/>
        <end position="175"/>
    </location>
</feature>
<evidence type="ECO:0000256" key="9">
    <source>
        <dbReference type="ARBA" id="ARBA00023136"/>
    </source>
</evidence>
<dbReference type="GO" id="GO:0005524">
    <property type="term" value="F:ATP binding"/>
    <property type="evidence" value="ECO:0007669"/>
    <property type="project" value="UniProtKB-UniRule"/>
</dbReference>
<keyword evidence="8 12" id="KW-1133">Transmembrane helix</keyword>
<dbReference type="InterPro" id="IPR000719">
    <property type="entry name" value="Prot_kinase_dom"/>
</dbReference>
<evidence type="ECO:0000256" key="2">
    <source>
        <dbReference type="ARBA" id="ARBA00022679"/>
    </source>
</evidence>
<feature type="transmembrane region" description="Helical" evidence="12">
    <location>
        <begin position="95"/>
        <end position="115"/>
    </location>
</feature>
<dbReference type="GO" id="GO:0016020">
    <property type="term" value="C:membrane"/>
    <property type="evidence" value="ECO:0007669"/>
    <property type="project" value="UniProtKB-SubCell"/>
</dbReference>
<evidence type="ECO:0000256" key="8">
    <source>
        <dbReference type="ARBA" id="ARBA00022989"/>
    </source>
</evidence>
<keyword evidence="5 10" id="KW-0547">Nucleotide-binding</keyword>
<feature type="region of interest" description="Disordered" evidence="11">
    <location>
        <begin position="530"/>
        <end position="556"/>
    </location>
</feature>
<protein>
    <submittedName>
        <fullName evidence="14">Acyl-protein thioesterase</fullName>
    </submittedName>
</protein>
<keyword evidence="3 12" id="KW-0812">Transmembrane</keyword>
<feature type="domain" description="Protein kinase" evidence="13">
    <location>
        <begin position="225"/>
        <end position="510"/>
    </location>
</feature>
<organism evidence="14 15">
    <name type="scientific">Musa troglodytarum</name>
    <name type="common">fe'i banana</name>
    <dbReference type="NCBI Taxonomy" id="320322"/>
    <lineage>
        <taxon>Eukaryota</taxon>
        <taxon>Viridiplantae</taxon>
        <taxon>Streptophyta</taxon>
        <taxon>Embryophyta</taxon>
        <taxon>Tracheophyta</taxon>
        <taxon>Spermatophyta</taxon>
        <taxon>Magnoliopsida</taxon>
        <taxon>Liliopsida</taxon>
        <taxon>Zingiberales</taxon>
        <taxon>Musaceae</taxon>
        <taxon>Musa</taxon>
    </lineage>
</organism>
<dbReference type="SMART" id="SM00220">
    <property type="entry name" value="S_TKc"/>
    <property type="match status" value="1"/>
</dbReference>
<keyword evidence="7 10" id="KW-0067">ATP-binding</keyword>
<feature type="transmembrane region" description="Helical" evidence="12">
    <location>
        <begin position="69"/>
        <end position="89"/>
    </location>
</feature>
<dbReference type="PANTHER" id="PTHR47974">
    <property type="entry name" value="OS07G0415500 PROTEIN"/>
    <property type="match status" value="1"/>
</dbReference>
<dbReference type="InterPro" id="IPR017441">
    <property type="entry name" value="Protein_kinase_ATP_BS"/>
</dbReference>
<evidence type="ECO:0000313" key="14">
    <source>
        <dbReference type="EMBL" id="URE01189.1"/>
    </source>
</evidence>
<dbReference type="SUPFAM" id="SSF56112">
    <property type="entry name" value="Protein kinase-like (PK-like)"/>
    <property type="match status" value="1"/>
</dbReference>
<keyword evidence="9 12" id="KW-0472">Membrane</keyword>
<evidence type="ECO:0000256" key="1">
    <source>
        <dbReference type="ARBA" id="ARBA00004167"/>
    </source>
</evidence>
<dbReference type="PROSITE" id="PS50011">
    <property type="entry name" value="PROTEIN_KINASE_DOM"/>
    <property type="match status" value="1"/>
</dbReference>
<dbReference type="Gene3D" id="1.10.510.10">
    <property type="entry name" value="Transferase(Phosphotransferase) domain 1"/>
    <property type="match status" value="1"/>
</dbReference>
<evidence type="ECO:0000256" key="4">
    <source>
        <dbReference type="ARBA" id="ARBA00022729"/>
    </source>
</evidence>
<dbReference type="GO" id="GO:0004672">
    <property type="term" value="F:protein kinase activity"/>
    <property type="evidence" value="ECO:0007669"/>
    <property type="project" value="InterPro"/>
</dbReference>
<keyword evidence="15" id="KW-1185">Reference proteome</keyword>
<evidence type="ECO:0000256" key="7">
    <source>
        <dbReference type="ARBA" id="ARBA00022840"/>
    </source>
</evidence>
<keyword evidence="4" id="KW-0732">Signal</keyword>
<evidence type="ECO:0000313" key="15">
    <source>
        <dbReference type="Proteomes" id="UP001055439"/>
    </source>
</evidence>
<feature type="binding site" evidence="10">
    <location>
        <position position="253"/>
    </location>
    <ligand>
        <name>ATP</name>
        <dbReference type="ChEBI" id="CHEBI:30616"/>
    </ligand>
</feature>
<evidence type="ECO:0000259" key="13">
    <source>
        <dbReference type="PROSITE" id="PS50011"/>
    </source>
</evidence>
<dbReference type="Pfam" id="PF00069">
    <property type="entry name" value="Pkinase"/>
    <property type="match status" value="1"/>
</dbReference>
<comment type="subcellular location">
    <subcellularLocation>
        <location evidence="1">Membrane</location>
        <topology evidence="1">Single-pass membrane protein</topology>
    </subcellularLocation>
</comment>
<dbReference type="EMBL" id="CP097507">
    <property type="protein sequence ID" value="URE01189.1"/>
    <property type="molecule type" value="Genomic_DNA"/>
</dbReference>
<dbReference type="PROSITE" id="PS00107">
    <property type="entry name" value="PROTEIN_KINASE_ATP"/>
    <property type="match status" value="1"/>
</dbReference>